<reference evidence="2" key="1">
    <citation type="submission" date="2020-01" db="EMBL/GenBank/DDBJ databases">
        <authorList>
            <consortium name="DOE Joint Genome Institute"/>
            <person name="Haridas S."/>
            <person name="Albert R."/>
            <person name="Binder M."/>
            <person name="Bloem J."/>
            <person name="Labutti K."/>
            <person name="Salamov A."/>
            <person name="Andreopoulos B."/>
            <person name="Baker S.E."/>
            <person name="Barry K."/>
            <person name="Bills G."/>
            <person name="Bluhm B.H."/>
            <person name="Cannon C."/>
            <person name="Castanera R."/>
            <person name="Culley D.E."/>
            <person name="Daum C."/>
            <person name="Ezra D."/>
            <person name="Gonzalez J.B."/>
            <person name="Henrissat B."/>
            <person name="Kuo A."/>
            <person name="Liang C."/>
            <person name="Lipzen A."/>
            <person name="Lutzoni F."/>
            <person name="Magnuson J."/>
            <person name="Mondo S."/>
            <person name="Nolan M."/>
            <person name="Ohm R."/>
            <person name="Pangilinan J."/>
            <person name="Park H.-J."/>
            <person name="Ramirez L."/>
            <person name="Alfaro M."/>
            <person name="Sun H."/>
            <person name="Tritt A."/>
            <person name="Yoshinaga Y."/>
            <person name="Zwiers L.-H."/>
            <person name="Turgeon B.G."/>
            <person name="Goodwin S.B."/>
            <person name="Spatafora J.W."/>
            <person name="Crous P.W."/>
            <person name="Grigoriev I.V."/>
        </authorList>
    </citation>
    <scope>NUCLEOTIDE SEQUENCE</scope>
    <source>
        <strain evidence="2">IPT5</strain>
    </source>
</reference>
<dbReference type="EMBL" id="MU006349">
    <property type="protein sequence ID" value="KAF2845341.1"/>
    <property type="molecule type" value="Genomic_DNA"/>
</dbReference>
<proteinExistence type="predicted"/>
<dbReference type="AlphaFoldDB" id="A0A6A7AQ34"/>
<feature type="domain" description="DUF7788" evidence="1">
    <location>
        <begin position="4"/>
        <end position="111"/>
    </location>
</feature>
<dbReference type="Proteomes" id="UP000799423">
    <property type="component" value="Unassembled WGS sequence"/>
</dbReference>
<dbReference type="OrthoDB" id="1149618at2759"/>
<evidence type="ECO:0000259" key="1">
    <source>
        <dbReference type="Pfam" id="PF25043"/>
    </source>
</evidence>
<evidence type="ECO:0000313" key="3">
    <source>
        <dbReference type="Proteomes" id="UP000799423"/>
    </source>
</evidence>
<protein>
    <recommendedName>
        <fullName evidence="1">DUF7788 domain-containing protein</fullName>
    </recommendedName>
</protein>
<accession>A0A6A7AQ34</accession>
<organism evidence="2 3">
    <name type="scientific">Plenodomus tracheiphilus IPT5</name>
    <dbReference type="NCBI Taxonomy" id="1408161"/>
    <lineage>
        <taxon>Eukaryota</taxon>
        <taxon>Fungi</taxon>
        <taxon>Dikarya</taxon>
        <taxon>Ascomycota</taxon>
        <taxon>Pezizomycotina</taxon>
        <taxon>Dothideomycetes</taxon>
        <taxon>Pleosporomycetidae</taxon>
        <taxon>Pleosporales</taxon>
        <taxon>Pleosporineae</taxon>
        <taxon>Leptosphaeriaceae</taxon>
        <taxon>Plenodomus</taxon>
    </lineage>
</organism>
<dbReference type="InterPro" id="IPR056690">
    <property type="entry name" value="DUF7788"/>
</dbReference>
<name>A0A6A7AQ34_9PLEO</name>
<sequence>MVKQVFTTSYDRIKEEYKEAGYEMPRLIFRSLAVRATENLVTVEDTNTALVSLYSQGMVRAFSENGAFDEGEDFDGEDVTWGEEAAENEGMTKEMRLKRNMEPMELVKKAVENQAYSMLEIMD</sequence>
<keyword evidence="3" id="KW-1185">Reference proteome</keyword>
<evidence type="ECO:0000313" key="2">
    <source>
        <dbReference type="EMBL" id="KAF2845341.1"/>
    </source>
</evidence>
<gene>
    <name evidence="2" type="ORF">T440DRAFT_559051</name>
</gene>
<dbReference type="Pfam" id="PF25043">
    <property type="entry name" value="DUF7788"/>
    <property type="match status" value="1"/>
</dbReference>